<dbReference type="Proteomes" id="UP000316624">
    <property type="component" value="Unassembled WGS sequence"/>
</dbReference>
<comment type="caution">
    <text evidence="2">The sequence shown here is derived from an EMBL/GenBank/DDBJ whole genome shotgun (WGS) entry which is preliminary data.</text>
</comment>
<reference evidence="2 3" key="1">
    <citation type="journal article" date="2015" name="Stand. Genomic Sci.">
        <title>Genomic Encyclopedia of Bacterial and Archaeal Type Strains, Phase III: the genomes of soil and plant-associated and newly described type strains.</title>
        <authorList>
            <person name="Whitman W.B."/>
            <person name="Woyke T."/>
            <person name="Klenk H.P."/>
            <person name="Zhou Y."/>
            <person name="Lilburn T.G."/>
            <person name="Beck B.J."/>
            <person name="De Vos P."/>
            <person name="Vandamme P."/>
            <person name="Eisen J.A."/>
            <person name="Garrity G."/>
            <person name="Hugenholtz P."/>
            <person name="Kyrpides N.C."/>
        </authorList>
    </citation>
    <scope>NUCLEOTIDE SEQUENCE [LARGE SCALE GENOMIC DNA]</scope>
    <source>
        <strain evidence="2 3">CGMCC 1.7748</strain>
    </source>
</reference>
<feature type="region of interest" description="Disordered" evidence="1">
    <location>
        <begin position="1"/>
        <end position="25"/>
    </location>
</feature>
<dbReference type="EMBL" id="VLKK01000006">
    <property type="protein sequence ID" value="TWH93843.1"/>
    <property type="molecule type" value="Genomic_DNA"/>
</dbReference>
<accession>A0A562KF28</accession>
<evidence type="ECO:0000256" key="1">
    <source>
        <dbReference type="SAM" id="MobiDB-lite"/>
    </source>
</evidence>
<gene>
    <name evidence="2" type="ORF">IQ35_02053</name>
</gene>
<feature type="compositionally biased region" description="Polar residues" evidence="1">
    <location>
        <begin position="1"/>
        <end position="16"/>
    </location>
</feature>
<protein>
    <submittedName>
        <fullName evidence="2">Uncharacterized protein</fullName>
    </submittedName>
</protein>
<evidence type="ECO:0000313" key="2">
    <source>
        <dbReference type="EMBL" id="TWH93843.1"/>
    </source>
</evidence>
<evidence type="ECO:0000313" key="3">
    <source>
        <dbReference type="Proteomes" id="UP000316624"/>
    </source>
</evidence>
<dbReference type="RefSeq" id="WP_145073178.1">
    <property type="nucleotide sequence ID" value="NZ_JACIIY010000004.1"/>
</dbReference>
<dbReference type="AlphaFoldDB" id="A0A562KF28"/>
<sequence>MTTPYLSRRVANQSHNPGAAPSTTEREWRCSSCAKLLGVCRDGQMHLRFARGHEYLVGFPVVATCRGCGSLNKATGPALR</sequence>
<name>A0A562KF28_SPHWJ</name>
<proteinExistence type="predicted"/>
<keyword evidence="3" id="KW-1185">Reference proteome</keyword>
<organism evidence="2 3">
    <name type="scientific">Sphingobium wenxiniae (strain DSM 21828 / CGMCC 1.7748 / JZ-1)</name>
    <dbReference type="NCBI Taxonomy" id="595605"/>
    <lineage>
        <taxon>Bacteria</taxon>
        <taxon>Pseudomonadati</taxon>
        <taxon>Pseudomonadota</taxon>
        <taxon>Alphaproteobacteria</taxon>
        <taxon>Sphingomonadales</taxon>
        <taxon>Sphingomonadaceae</taxon>
        <taxon>Sphingobium</taxon>
    </lineage>
</organism>